<dbReference type="GO" id="GO:0008168">
    <property type="term" value="F:methyltransferase activity"/>
    <property type="evidence" value="ECO:0007669"/>
    <property type="project" value="UniProtKB-KW"/>
</dbReference>
<proteinExistence type="predicted"/>
<dbReference type="EMBL" id="CP071060">
    <property type="protein sequence ID" value="QSI76844.1"/>
    <property type="molecule type" value="Genomic_DNA"/>
</dbReference>
<protein>
    <submittedName>
        <fullName evidence="2">Class I SAM-dependent methyltransferase</fullName>
    </submittedName>
</protein>
<dbReference type="CDD" id="cd02440">
    <property type="entry name" value="AdoMet_MTases"/>
    <property type="match status" value="1"/>
</dbReference>
<dbReference type="GO" id="GO:0032259">
    <property type="term" value="P:methylation"/>
    <property type="evidence" value="ECO:0007669"/>
    <property type="project" value="UniProtKB-KW"/>
</dbReference>
<evidence type="ECO:0000259" key="1">
    <source>
        <dbReference type="Pfam" id="PF08241"/>
    </source>
</evidence>
<sequence>MSHQSGVLDLSAYRASPAERRRTQDLLDLIPARGDVALDIGARDGHFSHLLAQRFDKVVALDLQRPQIDHPRIECVQGNAAALQFASESIDFVLCAEVLEHIPPHLLADVCAELQRVSADKILIGVPYRQDIRVGRTTCQACGGKNPPWGHVNSFDEARLAALFDQCTVTSTSYVGQTRDATNALSCVLMDLAGNPYGTYTQEEPCIHCGAKLVPPPPRDLPKKVLTKLAFWSRAATAALQPPRPNWIHMLLTKRNAPLHPAMYGLS</sequence>
<reference evidence="2 3" key="1">
    <citation type="submission" date="2021-02" db="EMBL/GenBank/DDBJ databases">
        <title>Niveibacterium changnyeongensis HC41.</title>
        <authorList>
            <person name="Kang M."/>
        </authorList>
    </citation>
    <scope>NUCLEOTIDE SEQUENCE [LARGE SCALE GENOMIC DNA]</scope>
    <source>
        <strain evidence="2 3">HC41</strain>
    </source>
</reference>
<feature type="domain" description="Methyltransferase type 11" evidence="1">
    <location>
        <begin position="38"/>
        <end position="117"/>
    </location>
</feature>
<keyword evidence="2" id="KW-0808">Transferase</keyword>
<dbReference type="Gene3D" id="3.40.50.150">
    <property type="entry name" value="Vaccinia Virus protein VP39"/>
    <property type="match status" value="1"/>
</dbReference>
<accession>A0ABX7M5Y4</accession>
<name>A0ABX7M5Y4_9RHOO</name>
<gene>
    <name evidence="2" type="ORF">JY500_20740</name>
</gene>
<dbReference type="InterPro" id="IPR013216">
    <property type="entry name" value="Methyltransf_11"/>
</dbReference>
<evidence type="ECO:0000313" key="2">
    <source>
        <dbReference type="EMBL" id="QSI76844.1"/>
    </source>
</evidence>
<keyword evidence="3" id="KW-1185">Reference proteome</keyword>
<organism evidence="2 3">
    <name type="scientific">Niveibacterium microcysteis</name>
    <dbReference type="NCBI Taxonomy" id="2811415"/>
    <lineage>
        <taxon>Bacteria</taxon>
        <taxon>Pseudomonadati</taxon>
        <taxon>Pseudomonadota</taxon>
        <taxon>Betaproteobacteria</taxon>
        <taxon>Rhodocyclales</taxon>
        <taxon>Rhodocyclaceae</taxon>
        <taxon>Niveibacterium</taxon>
    </lineage>
</organism>
<dbReference type="Proteomes" id="UP000663570">
    <property type="component" value="Chromosome"/>
</dbReference>
<dbReference type="RefSeq" id="WP_172202391.1">
    <property type="nucleotide sequence ID" value="NZ_CP071060.1"/>
</dbReference>
<keyword evidence="2" id="KW-0489">Methyltransferase</keyword>
<dbReference type="InterPro" id="IPR029063">
    <property type="entry name" value="SAM-dependent_MTases_sf"/>
</dbReference>
<dbReference type="Pfam" id="PF08241">
    <property type="entry name" value="Methyltransf_11"/>
    <property type="match status" value="1"/>
</dbReference>
<evidence type="ECO:0000313" key="3">
    <source>
        <dbReference type="Proteomes" id="UP000663570"/>
    </source>
</evidence>
<dbReference type="SUPFAM" id="SSF53335">
    <property type="entry name" value="S-adenosyl-L-methionine-dependent methyltransferases"/>
    <property type="match status" value="1"/>
</dbReference>